<reference evidence="2 3" key="1">
    <citation type="submission" date="2022-05" db="EMBL/GenBank/DDBJ databases">
        <authorList>
            <consortium name="Genoscope - CEA"/>
            <person name="William W."/>
        </authorList>
    </citation>
    <scope>NUCLEOTIDE SEQUENCE [LARGE SCALE GENOMIC DNA]</scope>
</reference>
<evidence type="ECO:0000313" key="3">
    <source>
        <dbReference type="Proteomes" id="UP001159427"/>
    </source>
</evidence>
<gene>
    <name evidence="2" type="ORF">PEVE_00043116</name>
</gene>
<comment type="caution">
    <text evidence="2">The sequence shown here is derived from an EMBL/GenBank/DDBJ whole genome shotgun (WGS) entry which is preliminary data.</text>
</comment>
<dbReference type="EMBL" id="CALNXI010000087">
    <property type="protein sequence ID" value="CAH3018454.1"/>
    <property type="molecule type" value="Genomic_DNA"/>
</dbReference>
<proteinExistence type="predicted"/>
<sequence>MFTTAFYGFFRIGELAAGNVDSGGDVLQYDDLCFISSNGRISMAKLTIRKFKHNTANKAFEILLARDNSVLVCPVQTLLDYCGMRGAAPGPLFCESDLRPVTISSFNTAIKRCLVFCGLDTSRYKGHSFRIGAATHASEQGFSDSRIRRLGRWQSDAFKSYLRSGALSANAQNDLTC</sequence>
<keyword evidence="1" id="KW-0233">DNA recombination</keyword>
<dbReference type="InterPro" id="IPR011010">
    <property type="entry name" value="DNA_brk_join_enz"/>
</dbReference>
<evidence type="ECO:0000313" key="2">
    <source>
        <dbReference type="EMBL" id="CAH3018454.1"/>
    </source>
</evidence>
<organism evidence="2 3">
    <name type="scientific">Porites evermanni</name>
    <dbReference type="NCBI Taxonomy" id="104178"/>
    <lineage>
        <taxon>Eukaryota</taxon>
        <taxon>Metazoa</taxon>
        <taxon>Cnidaria</taxon>
        <taxon>Anthozoa</taxon>
        <taxon>Hexacorallia</taxon>
        <taxon>Scleractinia</taxon>
        <taxon>Fungiina</taxon>
        <taxon>Poritidae</taxon>
        <taxon>Porites</taxon>
    </lineage>
</organism>
<dbReference type="PANTHER" id="PTHR34605">
    <property type="entry name" value="PHAGE_INTEGRASE DOMAIN-CONTAINING PROTEIN"/>
    <property type="match status" value="1"/>
</dbReference>
<dbReference type="SUPFAM" id="SSF56349">
    <property type="entry name" value="DNA breaking-rejoining enzymes"/>
    <property type="match status" value="1"/>
</dbReference>
<dbReference type="InterPro" id="IPR013762">
    <property type="entry name" value="Integrase-like_cat_sf"/>
</dbReference>
<evidence type="ECO:0008006" key="4">
    <source>
        <dbReference type="Google" id="ProtNLM"/>
    </source>
</evidence>
<dbReference type="Gene3D" id="1.10.443.10">
    <property type="entry name" value="Intergrase catalytic core"/>
    <property type="match status" value="1"/>
</dbReference>
<name>A0ABN8LRW1_9CNID</name>
<protein>
    <recommendedName>
        <fullName evidence="4">Tyr recombinase domain-containing protein</fullName>
    </recommendedName>
</protein>
<keyword evidence="3" id="KW-1185">Reference proteome</keyword>
<accession>A0ABN8LRW1</accession>
<dbReference type="PANTHER" id="PTHR34605:SF3">
    <property type="entry name" value="P CELL-TYPE AGGLUTINATION PROTEIN MAP4-LIKE-RELATED"/>
    <property type="match status" value="1"/>
</dbReference>
<evidence type="ECO:0000256" key="1">
    <source>
        <dbReference type="ARBA" id="ARBA00023172"/>
    </source>
</evidence>
<dbReference type="InterPro" id="IPR052925">
    <property type="entry name" value="Phage_Integrase-like_Recomb"/>
</dbReference>
<dbReference type="Proteomes" id="UP001159427">
    <property type="component" value="Unassembled WGS sequence"/>
</dbReference>